<protein>
    <submittedName>
        <fullName evidence="4">Ankyrin repeat-containing protein NPR4-like</fullName>
    </submittedName>
</protein>
<reference evidence="4" key="1">
    <citation type="submission" date="2020-09" db="EMBL/GenBank/DDBJ databases">
        <title>Genome-Enabled Discovery of Anthraquinone Biosynthesis in Senna tora.</title>
        <authorList>
            <person name="Kang S.-H."/>
            <person name="Pandey R.P."/>
            <person name="Lee C.-M."/>
            <person name="Sim J.-S."/>
            <person name="Jeong J.-T."/>
            <person name="Choi B.-S."/>
            <person name="Jung M."/>
            <person name="Ginzburg D."/>
            <person name="Zhao K."/>
            <person name="Won S.Y."/>
            <person name="Oh T.-J."/>
            <person name="Yu Y."/>
            <person name="Kim N.-H."/>
            <person name="Lee O.R."/>
            <person name="Lee T.-H."/>
            <person name="Bashyal P."/>
            <person name="Kim T.-S."/>
            <person name="Lee W.-H."/>
            <person name="Kawkins C."/>
            <person name="Kim C.-K."/>
            <person name="Kim J.S."/>
            <person name="Ahn B.O."/>
            <person name="Rhee S.Y."/>
            <person name="Sohng J.K."/>
        </authorList>
    </citation>
    <scope>NUCLEOTIDE SEQUENCE</scope>
    <source>
        <tissue evidence="4">Leaf</tissue>
    </source>
</reference>
<keyword evidence="2" id="KW-1133">Transmembrane helix</keyword>
<dbReference type="SUPFAM" id="SSF48403">
    <property type="entry name" value="Ankyrin repeat"/>
    <property type="match status" value="1"/>
</dbReference>
<dbReference type="PANTHER" id="PTHR24177">
    <property type="entry name" value="CASKIN"/>
    <property type="match status" value="1"/>
</dbReference>
<evidence type="ECO:0000256" key="1">
    <source>
        <dbReference type="ARBA" id="ARBA00004202"/>
    </source>
</evidence>
<keyword evidence="2" id="KW-0472">Membrane</keyword>
<evidence type="ECO:0000313" key="5">
    <source>
        <dbReference type="Proteomes" id="UP000634136"/>
    </source>
</evidence>
<dbReference type="InterPro" id="IPR026961">
    <property type="entry name" value="PGG_dom"/>
</dbReference>
<sequence length="245" mass="27522">MRQETDFNVAVLCKAIYDNDWITIKAFIDEHPSSLTAKLTYFDQTALHVASEFGHEDIVEKIVRLVTPQHLEILDNEGYTPLATASYVGAPTRVIDCMVKKNGNILGIPIHNMSLPVTLALGIALDMLQRCKDLLFAKDNRGTIPVMRIAAMPHEVERVVLPEFKIYQNIDGMKPEEIFKDSHKELRKEGEKWMKETASSCSVVGALVVTIMFAAAFTVPRGNNQDSGNPHLTLCRRRFPQILTD</sequence>
<evidence type="ECO:0000259" key="3">
    <source>
        <dbReference type="Pfam" id="PF13962"/>
    </source>
</evidence>
<feature type="transmembrane region" description="Helical" evidence="2">
    <location>
        <begin position="197"/>
        <end position="219"/>
    </location>
</feature>
<dbReference type="GO" id="GO:0005886">
    <property type="term" value="C:plasma membrane"/>
    <property type="evidence" value="ECO:0007669"/>
    <property type="project" value="UniProtKB-SubCell"/>
</dbReference>
<dbReference type="PANTHER" id="PTHR24177:SF329">
    <property type="entry name" value="ANKYRIN REPEAT PROTEIN"/>
    <property type="match status" value="1"/>
</dbReference>
<organism evidence="4 5">
    <name type="scientific">Senna tora</name>
    <dbReference type="NCBI Taxonomy" id="362788"/>
    <lineage>
        <taxon>Eukaryota</taxon>
        <taxon>Viridiplantae</taxon>
        <taxon>Streptophyta</taxon>
        <taxon>Embryophyta</taxon>
        <taxon>Tracheophyta</taxon>
        <taxon>Spermatophyta</taxon>
        <taxon>Magnoliopsida</taxon>
        <taxon>eudicotyledons</taxon>
        <taxon>Gunneridae</taxon>
        <taxon>Pentapetalae</taxon>
        <taxon>rosids</taxon>
        <taxon>fabids</taxon>
        <taxon>Fabales</taxon>
        <taxon>Fabaceae</taxon>
        <taxon>Caesalpinioideae</taxon>
        <taxon>Cassia clade</taxon>
        <taxon>Senna</taxon>
    </lineage>
</organism>
<dbReference type="Proteomes" id="UP000634136">
    <property type="component" value="Unassembled WGS sequence"/>
</dbReference>
<feature type="domain" description="PGG" evidence="3">
    <location>
        <begin position="191"/>
        <end position="233"/>
    </location>
</feature>
<keyword evidence="5" id="KW-1185">Reference proteome</keyword>
<dbReference type="InterPro" id="IPR036770">
    <property type="entry name" value="Ankyrin_rpt-contain_sf"/>
</dbReference>
<dbReference type="EMBL" id="JAAIUW010000008">
    <property type="protein sequence ID" value="KAF7822213.1"/>
    <property type="molecule type" value="Genomic_DNA"/>
</dbReference>
<gene>
    <name evidence="4" type="ORF">G2W53_027668</name>
</gene>
<dbReference type="Gene3D" id="1.25.40.20">
    <property type="entry name" value="Ankyrin repeat-containing domain"/>
    <property type="match status" value="1"/>
</dbReference>
<dbReference type="OrthoDB" id="1410943at2759"/>
<proteinExistence type="predicted"/>
<dbReference type="AlphaFoldDB" id="A0A834WIM2"/>
<comment type="subcellular location">
    <subcellularLocation>
        <location evidence="1">Cell membrane</location>
        <topology evidence="1">Peripheral membrane protein</topology>
    </subcellularLocation>
</comment>
<evidence type="ECO:0000256" key="2">
    <source>
        <dbReference type="SAM" id="Phobius"/>
    </source>
</evidence>
<dbReference type="Pfam" id="PF13962">
    <property type="entry name" value="PGG"/>
    <property type="match status" value="1"/>
</dbReference>
<comment type="caution">
    <text evidence="4">The sequence shown here is derived from an EMBL/GenBank/DDBJ whole genome shotgun (WGS) entry which is preliminary data.</text>
</comment>
<evidence type="ECO:0000313" key="4">
    <source>
        <dbReference type="EMBL" id="KAF7822213.1"/>
    </source>
</evidence>
<keyword evidence="2" id="KW-0812">Transmembrane</keyword>
<name>A0A834WIM2_9FABA</name>
<accession>A0A834WIM2</accession>